<protein>
    <submittedName>
        <fullName evidence="1">Uncharacterized protein</fullName>
    </submittedName>
</protein>
<gene>
    <name evidence="1" type="ORF">ACFQHR_18180</name>
</gene>
<reference evidence="2" key="1">
    <citation type="journal article" date="2019" name="Int. J. Syst. Evol. Microbiol.">
        <title>The Global Catalogue of Microorganisms (GCM) 10K type strain sequencing project: providing services to taxonomists for standard genome sequencing and annotation.</title>
        <authorList>
            <consortium name="The Broad Institute Genomics Platform"/>
            <consortium name="The Broad Institute Genome Sequencing Center for Infectious Disease"/>
            <person name="Wu L."/>
            <person name="Ma J."/>
        </authorList>
    </citation>
    <scope>NUCLEOTIDE SEQUENCE [LARGE SCALE GENOMIC DNA]</scope>
    <source>
        <strain evidence="2">CGMCC 4.7393</strain>
    </source>
</reference>
<dbReference type="Proteomes" id="UP001596405">
    <property type="component" value="Unassembled WGS sequence"/>
</dbReference>
<dbReference type="EMBL" id="JBHSYQ010000016">
    <property type="protein sequence ID" value="MFC6999570.1"/>
    <property type="molecule type" value="Genomic_DNA"/>
</dbReference>
<comment type="caution">
    <text evidence="1">The sequence shown here is derived from an EMBL/GenBank/DDBJ whole genome shotgun (WGS) entry which is preliminary data.</text>
</comment>
<dbReference type="RefSeq" id="WP_066621185.1">
    <property type="nucleotide sequence ID" value="NZ_JBHSYQ010000016.1"/>
</dbReference>
<accession>A0ABW2DR63</accession>
<sequence>MWVIKFENGGEPYWIADGHGDPARTLVKENAKAFRYHKEAKAALWDVIKNNPHRYYGKPMEPVIERK</sequence>
<evidence type="ECO:0000313" key="2">
    <source>
        <dbReference type="Proteomes" id="UP001596405"/>
    </source>
</evidence>
<evidence type="ECO:0000313" key="1">
    <source>
        <dbReference type="EMBL" id="MFC6999570.1"/>
    </source>
</evidence>
<organism evidence="1 2">
    <name type="scientific">Rufibacter roseus</name>
    <dbReference type="NCBI Taxonomy" id="1567108"/>
    <lineage>
        <taxon>Bacteria</taxon>
        <taxon>Pseudomonadati</taxon>
        <taxon>Bacteroidota</taxon>
        <taxon>Cytophagia</taxon>
        <taxon>Cytophagales</taxon>
        <taxon>Hymenobacteraceae</taxon>
        <taxon>Rufibacter</taxon>
    </lineage>
</organism>
<keyword evidence="2" id="KW-1185">Reference proteome</keyword>
<proteinExistence type="predicted"/>
<name>A0ABW2DR63_9BACT</name>